<dbReference type="PANTHER" id="PTHR21485:SF6">
    <property type="entry name" value="N-ACYLNEURAMINATE CYTIDYLYLTRANSFERASE-RELATED"/>
    <property type="match status" value="1"/>
</dbReference>
<accession>A0ABQ1RJD9</accession>
<dbReference type="CDD" id="cd02513">
    <property type="entry name" value="CMP-NeuAc_Synthase"/>
    <property type="match status" value="1"/>
</dbReference>
<dbReference type="InterPro" id="IPR029044">
    <property type="entry name" value="Nucleotide-diphossugar_trans"/>
</dbReference>
<keyword evidence="1" id="KW-0808">Transferase</keyword>
<dbReference type="RefSeq" id="WP_099036300.1">
    <property type="nucleotide sequence ID" value="NZ_BMGJ01000013.1"/>
</dbReference>
<evidence type="ECO:0000313" key="2">
    <source>
        <dbReference type="Proteomes" id="UP000614272"/>
    </source>
</evidence>
<sequence>MLTTYAFIFARGGSKGLPGKNIRPLGGIPLITHSIRHAQALTDVTRIYVSTDSDEIADVAIRAGAEVIHRPSALASDTTPEWQAWQHAVEYLQQQDQNFDVFLSLPATSPLRSVDDIKKCLAALDTDTDMVITAAPASRHPCFNMIHRSDDGQSRLVMSNSSVDRRQDAHPVYDMTTVAYVTRPDFIMRNSGIFSGRVKSVLVPRERAIDIDEELDFLFAEALYHHVHHHTG</sequence>
<comment type="caution">
    <text evidence="1">The sequence shown here is derived from an EMBL/GenBank/DDBJ whole genome shotgun (WGS) entry which is preliminary data.</text>
</comment>
<gene>
    <name evidence="1" type="primary">neuA</name>
    <name evidence="1" type="ORF">GCM10011357_29440</name>
</gene>
<dbReference type="Proteomes" id="UP000614272">
    <property type="component" value="Unassembled WGS sequence"/>
</dbReference>
<evidence type="ECO:0000313" key="1">
    <source>
        <dbReference type="EMBL" id="GGD72530.1"/>
    </source>
</evidence>
<organism evidence="1 2">
    <name type="scientific">Lacimicrobium alkaliphilum</name>
    <dbReference type="NCBI Taxonomy" id="1526571"/>
    <lineage>
        <taxon>Bacteria</taxon>
        <taxon>Pseudomonadati</taxon>
        <taxon>Pseudomonadota</taxon>
        <taxon>Gammaproteobacteria</taxon>
        <taxon>Alteromonadales</taxon>
        <taxon>Alteromonadaceae</taxon>
        <taxon>Lacimicrobium</taxon>
    </lineage>
</organism>
<dbReference type="EMBL" id="BMGJ01000013">
    <property type="protein sequence ID" value="GGD72530.1"/>
    <property type="molecule type" value="Genomic_DNA"/>
</dbReference>
<dbReference type="PANTHER" id="PTHR21485">
    <property type="entry name" value="HAD SUPERFAMILY MEMBERS CMAS AND KDSC"/>
    <property type="match status" value="1"/>
</dbReference>
<dbReference type="GO" id="GO:0016779">
    <property type="term" value="F:nucleotidyltransferase activity"/>
    <property type="evidence" value="ECO:0007669"/>
    <property type="project" value="UniProtKB-KW"/>
</dbReference>
<reference evidence="2" key="1">
    <citation type="journal article" date="2019" name="Int. J. Syst. Evol. Microbiol.">
        <title>The Global Catalogue of Microorganisms (GCM) 10K type strain sequencing project: providing services to taxonomists for standard genome sequencing and annotation.</title>
        <authorList>
            <consortium name="The Broad Institute Genomics Platform"/>
            <consortium name="The Broad Institute Genome Sequencing Center for Infectious Disease"/>
            <person name="Wu L."/>
            <person name="Ma J."/>
        </authorList>
    </citation>
    <scope>NUCLEOTIDE SEQUENCE [LARGE SCALE GENOMIC DNA]</scope>
    <source>
        <strain evidence="2">CGMCC 1.12923</strain>
    </source>
</reference>
<proteinExistence type="predicted"/>
<keyword evidence="1" id="KW-0548">Nucleotidyltransferase</keyword>
<protein>
    <submittedName>
        <fullName evidence="1">Acylneuraminate cytidylyltransferase</fullName>
    </submittedName>
</protein>
<dbReference type="Gene3D" id="3.90.550.10">
    <property type="entry name" value="Spore Coat Polysaccharide Biosynthesis Protein SpsA, Chain A"/>
    <property type="match status" value="1"/>
</dbReference>
<dbReference type="SUPFAM" id="SSF53448">
    <property type="entry name" value="Nucleotide-diphospho-sugar transferases"/>
    <property type="match status" value="1"/>
</dbReference>
<dbReference type="InterPro" id="IPR003329">
    <property type="entry name" value="Cytidylyl_trans"/>
</dbReference>
<keyword evidence="2" id="KW-1185">Reference proteome</keyword>
<dbReference type="InterPro" id="IPR050793">
    <property type="entry name" value="CMP-NeuNAc_synthase"/>
</dbReference>
<dbReference type="Pfam" id="PF02348">
    <property type="entry name" value="CTP_transf_3"/>
    <property type="match status" value="1"/>
</dbReference>
<name>A0ABQ1RJD9_9ALTE</name>